<accession>A0A1J5PTL7</accession>
<dbReference type="EMBL" id="MLJW01006286">
    <property type="protein sequence ID" value="OIQ66893.1"/>
    <property type="molecule type" value="Genomic_DNA"/>
</dbReference>
<name>A0A1J5PTL7_9ZZZZ</name>
<gene>
    <name evidence="1" type="ORF">GALL_515360</name>
</gene>
<evidence type="ECO:0000313" key="1">
    <source>
        <dbReference type="EMBL" id="OIQ66893.1"/>
    </source>
</evidence>
<comment type="caution">
    <text evidence="1">The sequence shown here is derived from an EMBL/GenBank/DDBJ whole genome shotgun (WGS) entry which is preliminary data.</text>
</comment>
<proteinExistence type="predicted"/>
<dbReference type="AlphaFoldDB" id="A0A1J5PTL7"/>
<protein>
    <submittedName>
        <fullName evidence="1">Uncharacterized protein</fullName>
    </submittedName>
</protein>
<organism evidence="1">
    <name type="scientific">mine drainage metagenome</name>
    <dbReference type="NCBI Taxonomy" id="410659"/>
    <lineage>
        <taxon>unclassified sequences</taxon>
        <taxon>metagenomes</taxon>
        <taxon>ecological metagenomes</taxon>
    </lineage>
</organism>
<sequence>MFSIMTTASSTTKPVAMVSAIRVRLLMLKCARYITPKVPRSEIGTATAGMTVAGRLRRNRKITITTSATDSISSNSTSRTDARMVVVRSVSMTISTAPGMEACSCGSSCLMRFATSITLAPG</sequence>
<reference evidence="1" key="1">
    <citation type="submission" date="2016-10" db="EMBL/GenBank/DDBJ databases">
        <title>Sequence of Gallionella enrichment culture.</title>
        <authorList>
            <person name="Poehlein A."/>
            <person name="Muehling M."/>
            <person name="Daniel R."/>
        </authorList>
    </citation>
    <scope>NUCLEOTIDE SEQUENCE</scope>
</reference>
<dbReference type="AntiFam" id="ANF00215">
    <property type="entry name" value="Shadow ORF (opposite nolG)"/>
</dbReference>